<evidence type="ECO:0000313" key="3">
    <source>
        <dbReference type="WBParaSite" id="SMUV_0000293701-mRNA-1"/>
    </source>
</evidence>
<evidence type="ECO:0000256" key="1">
    <source>
        <dbReference type="SAM" id="SignalP"/>
    </source>
</evidence>
<feature type="signal peptide" evidence="1">
    <location>
        <begin position="1"/>
        <end position="17"/>
    </location>
</feature>
<organism evidence="2 3">
    <name type="scientific">Syphacia muris</name>
    <dbReference type="NCBI Taxonomy" id="451379"/>
    <lineage>
        <taxon>Eukaryota</taxon>
        <taxon>Metazoa</taxon>
        <taxon>Ecdysozoa</taxon>
        <taxon>Nematoda</taxon>
        <taxon>Chromadorea</taxon>
        <taxon>Rhabditida</taxon>
        <taxon>Spirurina</taxon>
        <taxon>Oxyuridomorpha</taxon>
        <taxon>Oxyuroidea</taxon>
        <taxon>Oxyuridae</taxon>
        <taxon>Syphacia</taxon>
    </lineage>
</organism>
<keyword evidence="1" id="KW-0732">Signal</keyword>
<name>A0A0N5AF95_9BILA</name>
<protein>
    <submittedName>
        <fullName evidence="3">Ground-like domain-containing protein</fullName>
    </submittedName>
</protein>
<evidence type="ECO:0000313" key="2">
    <source>
        <dbReference type="Proteomes" id="UP000046393"/>
    </source>
</evidence>
<keyword evidence="2" id="KW-1185">Reference proteome</keyword>
<reference evidence="3" key="1">
    <citation type="submission" date="2017-02" db="UniProtKB">
        <authorList>
            <consortium name="WormBaseParasite"/>
        </authorList>
    </citation>
    <scope>IDENTIFICATION</scope>
</reference>
<feature type="chain" id="PRO_5005893030" evidence="1">
    <location>
        <begin position="18"/>
        <end position="260"/>
    </location>
</feature>
<dbReference type="AlphaFoldDB" id="A0A0N5AF95"/>
<dbReference type="WBParaSite" id="SMUV_0000293701-mRNA-1">
    <property type="protein sequence ID" value="SMUV_0000293701-mRNA-1"/>
    <property type="gene ID" value="SMUV_0000293701"/>
</dbReference>
<proteinExistence type="predicted"/>
<sequence length="260" mass="30044">MKKLLVLMAFAFQTARALSPFGCLCLPFFPQCLCPTSNPYNIYQTKVNQYRQYPQSSSTNYVQQYPSYQQHASAQQYNWQPLPEEANAPPIAINSNQIERSSNLFTDDARSARNNFFYEINNIGLRINCNFQQPGDCCDPEMQKLIDDEYIKNNSTATDSELVDGIRTELYKRYSRNFEIYIVYGAVENQQYGNNLICKLDKSDKQILTYLIIRKNERVSRERSTQRNVVKLNNYQSDTLGRSSVDDPSSPIIIHAFVDV</sequence>
<dbReference type="Proteomes" id="UP000046393">
    <property type="component" value="Unplaced"/>
</dbReference>
<accession>A0A0N5AF95</accession>